<dbReference type="KEGG" id="mpw:MPR_2090"/>
<dbReference type="EMBL" id="FOFY01000011">
    <property type="protein sequence ID" value="SER25556.1"/>
    <property type="molecule type" value="Genomic_DNA"/>
</dbReference>
<organism evidence="2 3">
    <name type="scientific">Myroides profundi</name>
    <dbReference type="NCBI Taxonomy" id="480520"/>
    <lineage>
        <taxon>Bacteria</taxon>
        <taxon>Pseudomonadati</taxon>
        <taxon>Bacteroidota</taxon>
        <taxon>Flavobacteriia</taxon>
        <taxon>Flavobacteriales</taxon>
        <taxon>Flavobacteriaceae</taxon>
        <taxon>Myroides</taxon>
    </lineage>
</organism>
<sequence>MQIYKAKLDYSVILFLVIGISVIGYFIDMEALNIIILNIVVLGLLGISNFIYSDIEFIIDSSNQTVSYSFARLGKVIKNTYKVAELEYSYKNVVTSSGKFNKFSLLQNGKTIVKTRPKIYSLTENQIQDIIKSLSDLQVKESI</sequence>
<gene>
    <name evidence="2" type="ORF">SAMN04488089_111148</name>
</gene>
<dbReference type="Proteomes" id="UP000183496">
    <property type="component" value="Unassembled WGS sequence"/>
</dbReference>
<protein>
    <submittedName>
        <fullName evidence="2">Uncharacterized protein</fullName>
    </submittedName>
</protein>
<keyword evidence="3" id="KW-1185">Reference proteome</keyword>
<name>A0AAJ4W5Q8_MYRPR</name>
<accession>A0AAJ4W5Q8</accession>
<feature type="transmembrane region" description="Helical" evidence="1">
    <location>
        <begin position="7"/>
        <end position="27"/>
    </location>
</feature>
<keyword evidence="1" id="KW-1133">Transmembrane helix</keyword>
<comment type="caution">
    <text evidence="2">The sequence shown here is derived from an EMBL/GenBank/DDBJ whole genome shotgun (WGS) entry which is preliminary data.</text>
</comment>
<dbReference type="AlphaFoldDB" id="A0AAJ4W5Q8"/>
<dbReference type="RefSeq" id="WP_041892304.1">
    <property type="nucleotide sequence ID" value="NZ_CP010817.1"/>
</dbReference>
<keyword evidence="1" id="KW-0472">Membrane</keyword>
<reference evidence="2 3" key="1">
    <citation type="submission" date="2016-10" db="EMBL/GenBank/DDBJ databases">
        <authorList>
            <person name="Varghese N."/>
            <person name="Submissions S."/>
        </authorList>
    </citation>
    <scope>NUCLEOTIDE SEQUENCE [LARGE SCALE GENOMIC DNA]</scope>
    <source>
        <strain evidence="3">DSM 19823 / KCTC 23066 / CCTCC M 208030 / D25</strain>
    </source>
</reference>
<proteinExistence type="predicted"/>
<evidence type="ECO:0000256" key="1">
    <source>
        <dbReference type="SAM" id="Phobius"/>
    </source>
</evidence>
<evidence type="ECO:0000313" key="2">
    <source>
        <dbReference type="EMBL" id="SER25556.1"/>
    </source>
</evidence>
<feature type="transmembrane region" description="Helical" evidence="1">
    <location>
        <begin position="33"/>
        <end position="52"/>
    </location>
</feature>
<evidence type="ECO:0000313" key="3">
    <source>
        <dbReference type="Proteomes" id="UP000183496"/>
    </source>
</evidence>
<keyword evidence="1" id="KW-0812">Transmembrane</keyword>